<dbReference type="AlphaFoldDB" id="A0A2D0IMJ1"/>
<evidence type="ECO:0000313" key="6">
    <source>
        <dbReference type="Proteomes" id="UP000225833"/>
    </source>
</evidence>
<dbReference type="RefSeq" id="WP_099137410.1">
    <property type="nucleotide sequence ID" value="NZ_CAWNNJ010000114.1"/>
</dbReference>
<dbReference type="Pfam" id="PF03328">
    <property type="entry name" value="HpcH_HpaI"/>
    <property type="match status" value="1"/>
</dbReference>
<feature type="domain" description="HpcH/HpaI aldolase/citrate lyase" evidence="4">
    <location>
        <begin position="3"/>
        <end position="155"/>
    </location>
</feature>
<evidence type="ECO:0000256" key="2">
    <source>
        <dbReference type="ARBA" id="ARBA00022723"/>
    </source>
</evidence>
<dbReference type="InterPro" id="IPR015813">
    <property type="entry name" value="Pyrv/PenolPyrv_kinase-like_dom"/>
</dbReference>
<dbReference type="InterPro" id="IPR005000">
    <property type="entry name" value="Aldolase/citrate-lyase_domain"/>
</dbReference>
<dbReference type="PANTHER" id="PTHR32308">
    <property type="entry name" value="LYASE BETA SUBUNIT, PUTATIVE (AFU_ORTHOLOGUE AFUA_4G13030)-RELATED"/>
    <property type="match status" value="1"/>
</dbReference>
<evidence type="ECO:0000256" key="3">
    <source>
        <dbReference type="ARBA" id="ARBA00022842"/>
    </source>
</evidence>
<dbReference type="PANTHER" id="PTHR32308:SF0">
    <property type="entry name" value="HPCH_HPAI ALDOLASE_CITRATE LYASE DOMAIN-CONTAINING PROTEIN"/>
    <property type="match status" value="1"/>
</dbReference>
<dbReference type="Proteomes" id="UP000225833">
    <property type="component" value="Unassembled WGS sequence"/>
</dbReference>
<comment type="cofactor">
    <cofactor evidence="1">
        <name>Mg(2+)</name>
        <dbReference type="ChEBI" id="CHEBI:18420"/>
    </cofactor>
</comment>
<evidence type="ECO:0000259" key="4">
    <source>
        <dbReference type="Pfam" id="PF03328"/>
    </source>
</evidence>
<dbReference type="GO" id="GO:0006107">
    <property type="term" value="P:oxaloacetate metabolic process"/>
    <property type="evidence" value="ECO:0007669"/>
    <property type="project" value="TreeGrafter"/>
</dbReference>
<dbReference type="InterPro" id="IPR040442">
    <property type="entry name" value="Pyrv_kinase-like_dom_sf"/>
</dbReference>
<dbReference type="Gene3D" id="3.20.20.60">
    <property type="entry name" value="Phosphoenolpyruvate-binding domains"/>
    <property type="match status" value="1"/>
</dbReference>
<name>A0A2D0IMJ1_XENBU</name>
<dbReference type="EMBL" id="NIBS01000045">
    <property type="protein sequence ID" value="PHM23040.1"/>
    <property type="molecule type" value="Genomic_DNA"/>
</dbReference>
<dbReference type="GO" id="GO:0000287">
    <property type="term" value="F:magnesium ion binding"/>
    <property type="evidence" value="ECO:0007669"/>
    <property type="project" value="TreeGrafter"/>
</dbReference>
<gene>
    <name evidence="5" type="ORF">Xbud_03668</name>
</gene>
<sequence length="164" mass="18509">MIHFDLEDSVPLAQKEDARNSLLKHYPFDHKLPVAIRINSLDTEEGLKDILFLTERSLQPDIVIVPKSSIARDVPLISTYFKNSLIFSVIETIDNFFELRHLNHRPKALDGVIFGAADFAVDMDLNPQTLTNELSYIKAEISICAKRLGLHAIDSPCFSVFLSV</sequence>
<reference evidence="5 6" key="1">
    <citation type="journal article" date="2017" name="Nat. Microbiol.">
        <title>Natural product diversity associated with the nematode symbionts Photorhabdus and Xenorhabdus.</title>
        <authorList>
            <person name="Tobias N.J."/>
            <person name="Wolff H."/>
            <person name="Djahanschiri B."/>
            <person name="Grundmann F."/>
            <person name="Kronenwerth M."/>
            <person name="Shi Y.M."/>
            <person name="Simonyi S."/>
            <person name="Grun P."/>
            <person name="Shapiro-Ilan D."/>
            <person name="Pidot S.J."/>
            <person name="Stinear T.P."/>
            <person name="Ebersberger I."/>
            <person name="Bode H.B."/>
        </authorList>
    </citation>
    <scope>NUCLEOTIDE SEQUENCE [LARGE SCALE GENOMIC DNA]</scope>
    <source>
        <strain evidence="5 6">DSM 16342</strain>
    </source>
</reference>
<evidence type="ECO:0000256" key="1">
    <source>
        <dbReference type="ARBA" id="ARBA00001946"/>
    </source>
</evidence>
<keyword evidence="2" id="KW-0479">Metal-binding</keyword>
<keyword evidence="3" id="KW-0460">Magnesium</keyword>
<evidence type="ECO:0000313" key="5">
    <source>
        <dbReference type="EMBL" id="PHM23040.1"/>
    </source>
</evidence>
<dbReference type="GO" id="GO:0003824">
    <property type="term" value="F:catalytic activity"/>
    <property type="evidence" value="ECO:0007669"/>
    <property type="project" value="InterPro"/>
</dbReference>
<accession>A0A2D0IMJ1</accession>
<comment type="caution">
    <text evidence="5">The sequence shown here is derived from an EMBL/GenBank/DDBJ whole genome shotgun (WGS) entry which is preliminary data.</text>
</comment>
<dbReference type="SUPFAM" id="SSF51621">
    <property type="entry name" value="Phosphoenolpyruvate/pyruvate domain"/>
    <property type="match status" value="1"/>
</dbReference>
<protein>
    <submittedName>
        <fullName evidence="5">Aldolase</fullName>
    </submittedName>
</protein>
<organism evidence="5 6">
    <name type="scientific">Xenorhabdus budapestensis</name>
    <dbReference type="NCBI Taxonomy" id="290110"/>
    <lineage>
        <taxon>Bacteria</taxon>
        <taxon>Pseudomonadati</taxon>
        <taxon>Pseudomonadota</taxon>
        <taxon>Gammaproteobacteria</taxon>
        <taxon>Enterobacterales</taxon>
        <taxon>Morganellaceae</taxon>
        <taxon>Xenorhabdus</taxon>
    </lineage>
</organism>
<proteinExistence type="predicted"/>